<feature type="transmembrane region" description="Helical" evidence="8">
    <location>
        <begin position="289"/>
        <end position="310"/>
    </location>
</feature>
<evidence type="ECO:0000256" key="4">
    <source>
        <dbReference type="ARBA" id="ARBA00022475"/>
    </source>
</evidence>
<keyword evidence="7 8" id="KW-0472">Membrane</keyword>
<dbReference type="PANTHER" id="PTHR30269">
    <property type="entry name" value="TRANSMEMBRANE PROTEIN YFCA"/>
    <property type="match status" value="1"/>
</dbReference>
<feature type="region of interest" description="Disordered" evidence="9">
    <location>
        <begin position="68"/>
        <end position="90"/>
    </location>
</feature>
<feature type="transmembrane region" description="Helical" evidence="8">
    <location>
        <begin position="258"/>
        <end position="277"/>
    </location>
</feature>
<evidence type="ECO:0000313" key="11">
    <source>
        <dbReference type="Proteomes" id="UP000249065"/>
    </source>
</evidence>
<evidence type="ECO:0000256" key="2">
    <source>
        <dbReference type="ARBA" id="ARBA00009142"/>
    </source>
</evidence>
<keyword evidence="3" id="KW-0813">Transport</keyword>
<feature type="transmembrane region" description="Helical" evidence="8">
    <location>
        <begin position="347"/>
        <end position="364"/>
    </location>
</feature>
<keyword evidence="6 8" id="KW-1133">Transmembrane helix</keyword>
<evidence type="ECO:0000313" key="10">
    <source>
        <dbReference type="EMBL" id="RAI56299.1"/>
    </source>
</evidence>
<evidence type="ECO:0000256" key="7">
    <source>
        <dbReference type="ARBA" id="ARBA00023136"/>
    </source>
</evidence>
<keyword evidence="4 8" id="KW-1003">Cell membrane</keyword>
<dbReference type="Proteomes" id="UP000249065">
    <property type="component" value="Unassembled WGS sequence"/>
</dbReference>
<accession>A0A327M0D4</accession>
<feature type="transmembrane region" description="Helical" evidence="8">
    <location>
        <begin position="191"/>
        <end position="210"/>
    </location>
</feature>
<protein>
    <recommendedName>
        <fullName evidence="8">Probable membrane transporter protein</fullName>
    </recommendedName>
</protein>
<name>A0A327M0D4_9PROT</name>
<proteinExistence type="inferred from homology"/>
<feature type="transmembrane region" description="Helical" evidence="8">
    <location>
        <begin position="316"/>
        <end position="335"/>
    </location>
</feature>
<evidence type="ECO:0000256" key="1">
    <source>
        <dbReference type="ARBA" id="ARBA00004651"/>
    </source>
</evidence>
<keyword evidence="5 8" id="KW-0812">Transmembrane</keyword>
<dbReference type="EMBL" id="QLIX01000024">
    <property type="protein sequence ID" value="RAI56299.1"/>
    <property type="molecule type" value="Genomic_DNA"/>
</dbReference>
<feature type="transmembrane region" description="Helical" evidence="8">
    <location>
        <begin position="162"/>
        <end position="179"/>
    </location>
</feature>
<sequence>MGALGGAVGDPWLEIRGAAMHRVARGEDVLHGRGGLVLAHVVFSLLARESARRSARWRWRIDARHPRGDRPATSALPGASLQASARMPPDRMHRCGGRHGLARPGLRPVGIGSRRMTSFDLAESAFVLGSFTLAGFVKGIAGFGLPTVTLALLALTRPLPEAMALMLVPTLAANVWQALVGPALRPVLRRLWGFLLAGMLGTLAGAGILARADAQTLSGLLGLLLLLSAGLALTGRPLPPPGAARERWLSPLVGGTSGLLAGMTGSFLMPAAPYLAALRLPSQHFVQGFGLAALLATLTLALGMAGAGLLPPDLGLASLIGVLPASLGMAIGTRLRRAMPEARFRTVIQAALGLVGGWLAIRAFG</sequence>
<dbReference type="Pfam" id="PF01925">
    <property type="entry name" value="TauE"/>
    <property type="match status" value="1"/>
</dbReference>
<gene>
    <name evidence="10" type="ORF">DOO78_21885</name>
</gene>
<comment type="caution">
    <text evidence="10">The sequence shown here is derived from an EMBL/GenBank/DDBJ whole genome shotgun (WGS) entry which is preliminary data.</text>
</comment>
<evidence type="ECO:0000256" key="6">
    <source>
        <dbReference type="ARBA" id="ARBA00022989"/>
    </source>
</evidence>
<evidence type="ECO:0000256" key="9">
    <source>
        <dbReference type="SAM" id="MobiDB-lite"/>
    </source>
</evidence>
<feature type="transmembrane region" description="Helical" evidence="8">
    <location>
        <begin position="125"/>
        <end position="155"/>
    </location>
</feature>
<dbReference type="AlphaFoldDB" id="A0A327M0D4"/>
<dbReference type="InterPro" id="IPR002781">
    <property type="entry name" value="TM_pro_TauE-like"/>
</dbReference>
<dbReference type="OrthoDB" id="9800873at2"/>
<reference evidence="11" key="1">
    <citation type="submission" date="2018-06" db="EMBL/GenBank/DDBJ databases">
        <authorList>
            <person name="Khan S.A."/>
        </authorList>
    </citation>
    <scope>NUCLEOTIDE SEQUENCE [LARGE SCALE GENOMIC DNA]</scope>
    <source>
        <strain evidence="11">DB-1506</strain>
    </source>
</reference>
<dbReference type="InterPro" id="IPR052017">
    <property type="entry name" value="TSUP"/>
</dbReference>
<dbReference type="PANTHER" id="PTHR30269:SF32">
    <property type="entry name" value="MEMBRANE TRANSPORTER PROTEIN-RELATED"/>
    <property type="match status" value="1"/>
</dbReference>
<organism evidence="10 11">
    <name type="scientific">Roseicella frigidaeris</name>
    <dbReference type="NCBI Taxonomy" id="2230885"/>
    <lineage>
        <taxon>Bacteria</taxon>
        <taxon>Pseudomonadati</taxon>
        <taxon>Pseudomonadota</taxon>
        <taxon>Alphaproteobacteria</taxon>
        <taxon>Acetobacterales</taxon>
        <taxon>Roseomonadaceae</taxon>
        <taxon>Roseicella</taxon>
    </lineage>
</organism>
<comment type="similarity">
    <text evidence="2 8">Belongs to the 4-toluene sulfonate uptake permease (TSUP) (TC 2.A.102) family.</text>
</comment>
<feature type="transmembrane region" description="Helical" evidence="8">
    <location>
        <begin position="217"/>
        <end position="238"/>
    </location>
</feature>
<dbReference type="GO" id="GO:0005886">
    <property type="term" value="C:plasma membrane"/>
    <property type="evidence" value="ECO:0007669"/>
    <property type="project" value="UniProtKB-SubCell"/>
</dbReference>
<evidence type="ECO:0000256" key="5">
    <source>
        <dbReference type="ARBA" id="ARBA00022692"/>
    </source>
</evidence>
<evidence type="ECO:0000256" key="3">
    <source>
        <dbReference type="ARBA" id="ARBA00022448"/>
    </source>
</evidence>
<comment type="subcellular location">
    <subcellularLocation>
        <location evidence="1 8">Cell membrane</location>
        <topology evidence="1 8">Multi-pass membrane protein</topology>
    </subcellularLocation>
</comment>
<keyword evidence="11" id="KW-1185">Reference proteome</keyword>
<evidence type="ECO:0000256" key="8">
    <source>
        <dbReference type="RuleBase" id="RU363041"/>
    </source>
</evidence>